<keyword evidence="4" id="KW-1185">Reference proteome</keyword>
<sequence length="343" mass="36347">MSGHSVVSGASADPRWSAATAWVRRHVDAGRFPAAVLGITDAAGTQHLEAFGAVDDRPTTTEDRFALYSVTKPLVALTVMRSVEQGSLTVDARLRDALPGFLSPDVTLAHLMSHSSGIVDHPLGAPMPAGATSLHETIERTALETIVGTARRYNNLAWAGVSAILESATGDTLESRLAQLTSAVGAEGLSFDTAGTPRVHGGDVMGHDPEAMFAQRHPAAGLAASAEDLLAVGRSVLAGDGAVVSPPTLAAMQRPRTEGLFIIDPEPRKRFENFGLGWNLPRRPGLVDHSVFGHEGWSMTQFWLSPATGLCLVLLTNRLDAREPWHPVRPDELQNAVFAAGTP</sequence>
<dbReference type="PANTHER" id="PTHR43283:SF11">
    <property type="entry name" value="BETA-LACTAMASE-RELATED DOMAIN-CONTAINING PROTEIN"/>
    <property type="match status" value="1"/>
</dbReference>
<comment type="caution">
    <text evidence="3">The sequence shown here is derived from an EMBL/GenBank/DDBJ whole genome shotgun (WGS) entry which is preliminary data.</text>
</comment>
<dbReference type="InterPro" id="IPR050789">
    <property type="entry name" value="Diverse_Enzym_Activities"/>
</dbReference>
<reference evidence="3 4" key="2">
    <citation type="submission" date="2020-03" db="EMBL/GenBank/DDBJ databases">
        <title>Chryseoglobus sp. isolated from a deep-sea seamount.</title>
        <authorList>
            <person name="Zhang D.-C."/>
        </authorList>
    </citation>
    <scope>NUCLEOTIDE SEQUENCE [LARGE SCALE GENOMIC DNA]</scope>
    <source>
        <strain evidence="3 4">KN1116</strain>
    </source>
</reference>
<organism evidence="3 4">
    <name type="scientific">Microcella pacifica</name>
    <dbReference type="NCBI Taxonomy" id="2591847"/>
    <lineage>
        <taxon>Bacteria</taxon>
        <taxon>Bacillati</taxon>
        <taxon>Actinomycetota</taxon>
        <taxon>Actinomycetes</taxon>
        <taxon>Micrococcales</taxon>
        <taxon>Microbacteriaceae</taxon>
        <taxon>Microcella</taxon>
    </lineage>
</organism>
<dbReference type="SUPFAM" id="SSF56601">
    <property type="entry name" value="beta-lactamase/transpeptidase-like"/>
    <property type="match status" value="1"/>
</dbReference>
<evidence type="ECO:0000313" key="4">
    <source>
        <dbReference type="Proteomes" id="UP000818266"/>
    </source>
</evidence>
<name>A0A9E5JQ17_9MICO</name>
<evidence type="ECO:0000259" key="2">
    <source>
        <dbReference type="Pfam" id="PF00144"/>
    </source>
</evidence>
<dbReference type="Gene3D" id="3.40.710.10">
    <property type="entry name" value="DD-peptidase/beta-lactamase superfamily"/>
    <property type="match status" value="1"/>
</dbReference>
<evidence type="ECO:0000313" key="3">
    <source>
        <dbReference type="EMBL" id="NHF63510.1"/>
    </source>
</evidence>
<protein>
    <submittedName>
        <fullName evidence="3">Beta-lactamase family protein</fullName>
    </submittedName>
</protein>
<dbReference type="Proteomes" id="UP000818266">
    <property type="component" value="Unassembled WGS sequence"/>
</dbReference>
<dbReference type="OrthoDB" id="3502201at2"/>
<accession>A0A9E5JQ17</accession>
<dbReference type="Pfam" id="PF00144">
    <property type="entry name" value="Beta-lactamase"/>
    <property type="match status" value="1"/>
</dbReference>
<dbReference type="InterPro" id="IPR012338">
    <property type="entry name" value="Beta-lactam/transpept-like"/>
</dbReference>
<dbReference type="PANTHER" id="PTHR43283">
    <property type="entry name" value="BETA-LACTAMASE-RELATED"/>
    <property type="match status" value="1"/>
</dbReference>
<feature type="domain" description="Beta-lactamase-related" evidence="2">
    <location>
        <begin position="21"/>
        <end position="320"/>
    </location>
</feature>
<dbReference type="RefSeq" id="WP_152582566.1">
    <property type="nucleotide sequence ID" value="NZ_VIKT02000016.1"/>
</dbReference>
<dbReference type="EMBL" id="VIKT02000016">
    <property type="protein sequence ID" value="NHF63510.1"/>
    <property type="molecule type" value="Genomic_DNA"/>
</dbReference>
<gene>
    <name evidence="3" type="ORF">FK219_009705</name>
</gene>
<reference evidence="3 4" key="1">
    <citation type="submission" date="2019-06" db="EMBL/GenBank/DDBJ databases">
        <authorList>
            <person name="De-Chao Zhang Q."/>
        </authorList>
    </citation>
    <scope>NUCLEOTIDE SEQUENCE [LARGE SCALE GENOMIC DNA]</scope>
    <source>
        <strain evidence="3 4">KN1116</strain>
    </source>
</reference>
<proteinExistence type="predicted"/>
<keyword evidence="1" id="KW-0378">Hydrolase</keyword>
<dbReference type="InterPro" id="IPR001466">
    <property type="entry name" value="Beta-lactam-related"/>
</dbReference>
<dbReference type="GO" id="GO:0016787">
    <property type="term" value="F:hydrolase activity"/>
    <property type="evidence" value="ECO:0007669"/>
    <property type="project" value="UniProtKB-KW"/>
</dbReference>
<evidence type="ECO:0000256" key="1">
    <source>
        <dbReference type="ARBA" id="ARBA00022801"/>
    </source>
</evidence>
<dbReference type="AlphaFoldDB" id="A0A9E5JQ17"/>